<dbReference type="Gene3D" id="2.30.30.100">
    <property type="match status" value="1"/>
</dbReference>
<gene>
    <name evidence="1" type="ORF">METZ01_LOCUS104666</name>
</gene>
<proteinExistence type="predicted"/>
<accession>A0A381WH88</accession>
<sequence>MLIESPVKKGDIVSFKLSSGEEVVGKYEEETDTVYKVSKPLMLIHTPEGIGFGAYMMTVDAEAKITININSVIGMAKTETNFAKTYIEGTTGLKI</sequence>
<dbReference type="AlphaFoldDB" id="A0A381WH88"/>
<organism evidence="1">
    <name type="scientific">marine metagenome</name>
    <dbReference type="NCBI Taxonomy" id="408172"/>
    <lineage>
        <taxon>unclassified sequences</taxon>
        <taxon>metagenomes</taxon>
        <taxon>ecological metagenomes</taxon>
    </lineage>
</organism>
<dbReference type="EMBL" id="UINC01011791">
    <property type="protein sequence ID" value="SVA51812.1"/>
    <property type="molecule type" value="Genomic_DNA"/>
</dbReference>
<name>A0A381WH88_9ZZZZ</name>
<reference evidence="1" key="1">
    <citation type="submission" date="2018-05" db="EMBL/GenBank/DDBJ databases">
        <authorList>
            <person name="Lanie J.A."/>
            <person name="Ng W.-L."/>
            <person name="Kazmierczak K.M."/>
            <person name="Andrzejewski T.M."/>
            <person name="Davidsen T.M."/>
            <person name="Wayne K.J."/>
            <person name="Tettelin H."/>
            <person name="Glass J.I."/>
            <person name="Rusch D."/>
            <person name="Podicherti R."/>
            <person name="Tsui H.-C.T."/>
            <person name="Winkler M.E."/>
        </authorList>
    </citation>
    <scope>NUCLEOTIDE SEQUENCE</scope>
</reference>
<evidence type="ECO:0000313" key="1">
    <source>
        <dbReference type="EMBL" id="SVA51812.1"/>
    </source>
</evidence>
<protein>
    <submittedName>
        <fullName evidence="1">Uncharacterized protein</fullName>
    </submittedName>
</protein>